<comment type="caution">
    <text evidence="1">The sequence shown here is derived from an EMBL/GenBank/DDBJ whole genome shotgun (WGS) entry which is preliminary data.</text>
</comment>
<name>D4BED1_9ENTR</name>
<dbReference type="EMBL" id="ABWL02000013">
    <property type="protein sequence ID" value="EFE07681.1"/>
    <property type="molecule type" value="Genomic_DNA"/>
</dbReference>
<dbReference type="HOGENOM" id="CLU_3307016_0_0_6"/>
<reference evidence="1 2" key="1">
    <citation type="submission" date="2010-02" db="EMBL/GenBank/DDBJ databases">
        <authorList>
            <person name="Weinstock G."/>
            <person name="Sodergren E."/>
            <person name="Clifton S."/>
            <person name="Fulton L."/>
            <person name="Fulton B."/>
            <person name="Courtney L."/>
            <person name="Fronick C."/>
            <person name="Harrison M."/>
            <person name="Strong C."/>
            <person name="Farmer C."/>
            <person name="Delahaunty K."/>
            <person name="Markovic C."/>
            <person name="Hall O."/>
            <person name="Minx P."/>
            <person name="Tomlinson C."/>
            <person name="Mitreva M."/>
            <person name="Nelson J."/>
            <person name="Hou S."/>
            <person name="Wollam A."/>
            <person name="Pepin K.H."/>
            <person name="Johnson M."/>
            <person name="Bhonagiri V."/>
            <person name="Zhang X."/>
            <person name="Suruliraj S."/>
            <person name="Warren W."/>
            <person name="Chinwalla A."/>
            <person name="Mardis E.R."/>
            <person name="Wilson R.K."/>
        </authorList>
    </citation>
    <scope>NUCLEOTIDE SEQUENCE [LARGE SCALE GENOMIC DNA]</scope>
    <source>
        <strain evidence="1 2">ATCC 29220</strain>
    </source>
</reference>
<evidence type="ECO:0000313" key="1">
    <source>
        <dbReference type="EMBL" id="EFE07681.1"/>
    </source>
</evidence>
<sequence length="39" mass="4779">MHHAYIVYNINSQKWKYKGFNHISCKANKFSHNVKHIKY</sequence>
<dbReference type="Proteomes" id="UP000003880">
    <property type="component" value="Unassembled WGS sequence"/>
</dbReference>
<evidence type="ECO:0000313" key="2">
    <source>
        <dbReference type="Proteomes" id="UP000003880"/>
    </source>
</evidence>
<organism evidence="1 2">
    <name type="scientific">Citrobacter youngae ATCC 29220</name>
    <dbReference type="NCBI Taxonomy" id="500640"/>
    <lineage>
        <taxon>Bacteria</taxon>
        <taxon>Pseudomonadati</taxon>
        <taxon>Pseudomonadota</taxon>
        <taxon>Gammaproteobacteria</taxon>
        <taxon>Enterobacterales</taxon>
        <taxon>Enterobacteriaceae</taxon>
        <taxon>Citrobacter</taxon>
        <taxon>Citrobacter freundii complex</taxon>
    </lineage>
</organism>
<accession>D4BED1</accession>
<dbReference type="AlphaFoldDB" id="D4BED1"/>
<protein>
    <submittedName>
        <fullName evidence="1">Uncharacterized protein</fullName>
    </submittedName>
</protein>
<gene>
    <name evidence="1" type="ORF">CIT292_08864</name>
</gene>
<proteinExistence type="predicted"/>